<accession>A0A926I710</accession>
<keyword evidence="2" id="KW-0167">Capsid protein</keyword>
<dbReference type="Proteomes" id="UP000610760">
    <property type="component" value="Unassembled WGS sequence"/>
</dbReference>
<organism evidence="2 3">
    <name type="scientific">Fumia xinanensis</name>
    <dbReference type="NCBI Taxonomy" id="2763659"/>
    <lineage>
        <taxon>Bacteria</taxon>
        <taxon>Bacillati</taxon>
        <taxon>Bacillota</taxon>
        <taxon>Clostridia</taxon>
        <taxon>Eubacteriales</taxon>
        <taxon>Oscillospiraceae</taxon>
        <taxon>Fumia</taxon>
    </lineage>
</organism>
<sequence length="83" mass="9791">MEDNKNTLLKEIQIAKFAVIEANLFLNTHPNDQEALKFFKKCADKLHDLMMEWEEKNGRVQNTAGGQMRWAWVDNPWPWEMGV</sequence>
<gene>
    <name evidence="2" type="ORF">H8710_10415</name>
</gene>
<evidence type="ECO:0000313" key="3">
    <source>
        <dbReference type="Proteomes" id="UP000610760"/>
    </source>
</evidence>
<dbReference type="AlphaFoldDB" id="A0A926I710"/>
<evidence type="ECO:0000313" key="2">
    <source>
        <dbReference type="EMBL" id="MBC8560475.1"/>
    </source>
</evidence>
<comment type="caution">
    <text evidence="2">The sequence shown here is derived from an EMBL/GenBank/DDBJ whole genome shotgun (WGS) entry which is preliminary data.</text>
</comment>
<name>A0A926I710_9FIRM</name>
<protein>
    <submittedName>
        <fullName evidence="2">Spore coat protein CotJB</fullName>
    </submittedName>
</protein>
<keyword evidence="2" id="KW-0946">Virion</keyword>
<dbReference type="EMBL" id="JACRSV010000003">
    <property type="protein sequence ID" value="MBC8560475.1"/>
    <property type="molecule type" value="Genomic_DNA"/>
</dbReference>
<proteinExistence type="predicted"/>
<dbReference type="InterPro" id="IPR024207">
    <property type="entry name" value="CotJB_dom"/>
</dbReference>
<evidence type="ECO:0000259" key="1">
    <source>
        <dbReference type="Pfam" id="PF12652"/>
    </source>
</evidence>
<reference evidence="2" key="1">
    <citation type="submission" date="2020-08" db="EMBL/GenBank/DDBJ databases">
        <title>Genome public.</title>
        <authorList>
            <person name="Liu C."/>
            <person name="Sun Q."/>
        </authorList>
    </citation>
    <scope>NUCLEOTIDE SEQUENCE</scope>
    <source>
        <strain evidence="2">NSJ-33</strain>
    </source>
</reference>
<keyword evidence="3" id="KW-1185">Reference proteome</keyword>
<dbReference type="RefSeq" id="WP_249295462.1">
    <property type="nucleotide sequence ID" value="NZ_JACRSV010000003.1"/>
</dbReference>
<dbReference type="Pfam" id="PF12652">
    <property type="entry name" value="CotJB"/>
    <property type="match status" value="1"/>
</dbReference>
<feature type="domain" description="Protein CotJB" evidence="1">
    <location>
        <begin position="7"/>
        <end position="80"/>
    </location>
</feature>